<dbReference type="Proteomes" id="UP000530660">
    <property type="component" value="Unassembled WGS sequence"/>
</dbReference>
<comment type="caution">
    <text evidence="2">The sequence shown here is derived from an EMBL/GenBank/DDBJ whole genome shotgun (WGS) entry which is preliminary data.</text>
</comment>
<evidence type="ECO:0000313" key="2">
    <source>
        <dbReference type="EMBL" id="KAF6004047.1"/>
    </source>
</evidence>
<gene>
    <name evidence="2" type="ORF">F1559_000721</name>
</gene>
<organism evidence="2 3">
    <name type="scientific">Cyanidiococcus yangmingshanensis</name>
    <dbReference type="NCBI Taxonomy" id="2690220"/>
    <lineage>
        <taxon>Eukaryota</taxon>
        <taxon>Rhodophyta</taxon>
        <taxon>Bangiophyceae</taxon>
        <taxon>Cyanidiales</taxon>
        <taxon>Cyanidiaceae</taxon>
        <taxon>Cyanidiococcus</taxon>
    </lineage>
</organism>
<evidence type="ECO:0008006" key="4">
    <source>
        <dbReference type="Google" id="ProtNLM"/>
    </source>
</evidence>
<evidence type="ECO:0000256" key="1">
    <source>
        <dbReference type="SAM" id="MobiDB-lite"/>
    </source>
</evidence>
<feature type="compositionally biased region" description="Low complexity" evidence="1">
    <location>
        <begin position="361"/>
        <end position="378"/>
    </location>
</feature>
<sequence>MVPGVYESLRAYVDELSSLLDGVTQKLASAGDVSSATIWDVVLQGLLRVARSPQLSAKLTEAILCCFTERLLDETPVPGWSSLLCDAHSMRTMNHFVAPVSLTALNSLTAALENEHDLRSAPGMSLSIQVLKMRLVQLYAAEMQWQQAMSLMDEVYIFRRHSLTHRHWPYSSAEHAMNTAASVGKLEFAELELSQMQMLWTVICDPYRFQVIRSLLCLNHWEQQHAQLMTSAESQDLTPWLQLAESQLAQGRSEEISKLATTLTDLVVTRPLPSTWDRMHHRARFRASVPTTWTDVFFSLAQNLCQGRIAEAKAHYARAAWEYNAVLAGLDLFWTLHSEQGNRLDWSVKDDCERRPVGMEARTSAGAASSAAASSARDTTSRDASGELSEPRTTADPAARFFDCVFRRALCATILSPVGTQRDQILLSLYERGVRHTVRQQRPHTSMQRDGEPSRLRLPLALIRHLIARRTVRRPLSVSVQNEKLVSGRNPPSWFVDYCYVATEYLFPQQRGTAFYRAITEHNIFSLSQYFDTLHLVDLRALAGAPIPMLDAPSTASDNAQRQADETDMARATNDGMDLEQVVAKMIQENSFPESLRSRTGMSDSTVVPNTAYIDQVRGIVRFRETDKCRVLAMLGEKNAMISVGMAAPNHIDTTLSGQRHASWNSRNDHPAWRRSSDMTGVERLPGDVEIAFLCRELDIFQHEGFLKGECESPRGRGALPNHPR</sequence>
<name>A0A7J7INC0_9RHOD</name>
<dbReference type="OrthoDB" id="10587358at2759"/>
<evidence type="ECO:0000313" key="3">
    <source>
        <dbReference type="Proteomes" id="UP000530660"/>
    </source>
</evidence>
<dbReference type="AlphaFoldDB" id="A0A7J7INC0"/>
<proteinExistence type="predicted"/>
<protein>
    <recommendedName>
        <fullName evidence="4">FAT domain-containing protein</fullName>
    </recommendedName>
</protein>
<accession>A0A7J7INC0</accession>
<dbReference type="EMBL" id="VWRR01000004">
    <property type="protein sequence ID" value="KAF6004047.1"/>
    <property type="molecule type" value="Genomic_DNA"/>
</dbReference>
<feature type="region of interest" description="Disordered" evidence="1">
    <location>
        <begin position="359"/>
        <end position="392"/>
    </location>
</feature>
<keyword evidence="3" id="KW-1185">Reference proteome</keyword>
<reference evidence="2 3" key="1">
    <citation type="journal article" date="2020" name="J. Phycol.">
        <title>Comparative genome analysis reveals Cyanidiococcus gen. nov., a new extremophilic red algal genus sister to Cyanidioschyzon (Cyanidioschyzonaceae, Rhodophyta).</title>
        <authorList>
            <person name="Liu S.-L."/>
            <person name="Chiang Y.-R."/>
            <person name="Yoon H.S."/>
            <person name="Fu H.-Y."/>
        </authorList>
    </citation>
    <scope>NUCLEOTIDE SEQUENCE [LARGE SCALE GENOMIC DNA]</scope>
    <source>
        <strain evidence="2 3">THAL066</strain>
    </source>
</reference>